<gene>
    <name evidence="1" type="ORF">METZ01_LOCUS336547</name>
</gene>
<proteinExistence type="predicted"/>
<evidence type="ECO:0000313" key="1">
    <source>
        <dbReference type="EMBL" id="SVC83693.1"/>
    </source>
</evidence>
<dbReference type="GO" id="GO:0009055">
    <property type="term" value="F:electron transfer activity"/>
    <property type="evidence" value="ECO:0007669"/>
    <property type="project" value="InterPro"/>
</dbReference>
<dbReference type="InterPro" id="IPR036909">
    <property type="entry name" value="Cyt_c-like_dom_sf"/>
</dbReference>
<organism evidence="1">
    <name type="scientific">marine metagenome</name>
    <dbReference type="NCBI Taxonomy" id="408172"/>
    <lineage>
        <taxon>unclassified sequences</taxon>
        <taxon>metagenomes</taxon>
        <taxon>ecological metagenomes</taxon>
    </lineage>
</organism>
<dbReference type="AlphaFoldDB" id="A0A382QDS3"/>
<sequence length="69" mass="7020">MLGPNDIFRIGCLSLATLAALLPLTFKALADARLADADKISRGAYLVRAGGCISCHTNTKTSGGELAGG</sequence>
<accession>A0A382QDS3</accession>
<feature type="non-terminal residue" evidence="1">
    <location>
        <position position="69"/>
    </location>
</feature>
<protein>
    <recommendedName>
        <fullName evidence="2">Cytochrome c domain-containing protein</fullName>
    </recommendedName>
</protein>
<dbReference type="EMBL" id="UINC01113823">
    <property type="protein sequence ID" value="SVC83693.1"/>
    <property type="molecule type" value="Genomic_DNA"/>
</dbReference>
<name>A0A382QDS3_9ZZZZ</name>
<reference evidence="1" key="1">
    <citation type="submission" date="2018-05" db="EMBL/GenBank/DDBJ databases">
        <authorList>
            <person name="Lanie J.A."/>
            <person name="Ng W.-L."/>
            <person name="Kazmierczak K.M."/>
            <person name="Andrzejewski T.M."/>
            <person name="Davidsen T.M."/>
            <person name="Wayne K.J."/>
            <person name="Tettelin H."/>
            <person name="Glass J.I."/>
            <person name="Rusch D."/>
            <person name="Podicherti R."/>
            <person name="Tsui H.-C.T."/>
            <person name="Winkler M.E."/>
        </authorList>
    </citation>
    <scope>NUCLEOTIDE SEQUENCE</scope>
</reference>
<dbReference type="SUPFAM" id="SSF46626">
    <property type="entry name" value="Cytochrome c"/>
    <property type="match status" value="1"/>
</dbReference>
<dbReference type="GO" id="GO:0020037">
    <property type="term" value="F:heme binding"/>
    <property type="evidence" value="ECO:0007669"/>
    <property type="project" value="InterPro"/>
</dbReference>
<evidence type="ECO:0008006" key="2">
    <source>
        <dbReference type="Google" id="ProtNLM"/>
    </source>
</evidence>